<evidence type="ECO:0000256" key="7">
    <source>
        <dbReference type="ARBA" id="ARBA00023002"/>
    </source>
</evidence>
<reference evidence="13" key="1">
    <citation type="submission" date="2025-08" db="UniProtKB">
        <authorList>
            <consortium name="RefSeq"/>
        </authorList>
    </citation>
    <scope>IDENTIFICATION</scope>
</reference>
<accession>A0A6P8QJ31</accession>
<dbReference type="PANTHER" id="PTHR43245:SF51">
    <property type="entry name" value="SHORT CHAIN DEHYDROGENASE_REDUCTASE FAMILY 42E, MEMBER 2"/>
    <property type="match status" value="1"/>
</dbReference>
<dbReference type="GO" id="GO:0016616">
    <property type="term" value="F:oxidoreductase activity, acting on the CH-OH group of donors, NAD or NADP as acceptor"/>
    <property type="evidence" value="ECO:0007669"/>
    <property type="project" value="InterPro"/>
</dbReference>
<evidence type="ECO:0000256" key="5">
    <source>
        <dbReference type="ARBA" id="ARBA00022824"/>
    </source>
</evidence>
<evidence type="ECO:0000256" key="9">
    <source>
        <dbReference type="ARBA" id="ARBA00023136"/>
    </source>
</evidence>
<dbReference type="Proteomes" id="UP000515159">
    <property type="component" value="Chromosome 4"/>
</dbReference>
<keyword evidence="12" id="KW-1185">Reference proteome</keyword>
<dbReference type="SUPFAM" id="SSF51735">
    <property type="entry name" value="NAD(P)-binding Rossmann-fold domains"/>
    <property type="match status" value="1"/>
</dbReference>
<evidence type="ECO:0000256" key="10">
    <source>
        <dbReference type="RuleBase" id="RU004475"/>
    </source>
</evidence>
<keyword evidence="9" id="KW-0472">Membrane</keyword>
<dbReference type="GO" id="GO:0031966">
    <property type="term" value="C:mitochondrial membrane"/>
    <property type="evidence" value="ECO:0007669"/>
    <property type="project" value="UniProtKB-SubCell"/>
</dbReference>
<comment type="similarity">
    <text evidence="3 10">Belongs to the 3-beta-HSD family.</text>
</comment>
<dbReference type="GO" id="GO:0006694">
    <property type="term" value="P:steroid biosynthetic process"/>
    <property type="evidence" value="ECO:0007669"/>
    <property type="project" value="InterPro"/>
</dbReference>
<dbReference type="FunFam" id="3.40.50.720:FF:000220">
    <property type="entry name" value="3 beta-hydroxysteroid dehydrogenase/Delta 5--&gt;4-isomerase type 1"/>
    <property type="match status" value="1"/>
</dbReference>
<keyword evidence="5" id="KW-0256">Endoplasmic reticulum</keyword>
<protein>
    <submittedName>
        <fullName evidence="13">3 beta-hydroxysteroid dehydrogenase/Delta 5--&gt;4-isomerase type 1</fullName>
    </submittedName>
</protein>
<sequence length="380" mass="42583">MSYSLAGVSCMVTGAGGFLGSRIVQQLLQEEEELAEVRLMDTTFSPELLKTYEKFQGKTDVKFLKGDIRDATFLQKACQGLSLVIHAASIIDHIGCLDEELVKAVNVKGTQLLLEACIQNNVKYFIYTSSVEVMGPNYRGDPVINGNEDTAYESNHYFPYGQSKKVAEEYVLRANGEALRNGGSLVTCALRSMYIFGEGCRFLMCHLDDAILNKDVFLRLSRKEAIVNPVYVGNIASAHIQAAKALRNPEKATQIAGNFYYISDDTPPISYSDFNHSIAEGLGFGIQSKLAMPVLLQYFLASLLQMLSTLLKPFIKYVPPVNRHLLNIFHTPFTFSYKKAQHDFGYQPPHSWEEAKQSTNKWIASIVPQRREYLKNGKQC</sequence>
<dbReference type="PANTHER" id="PTHR43245">
    <property type="entry name" value="BIFUNCTIONAL POLYMYXIN RESISTANCE PROTEIN ARNA"/>
    <property type="match status" value="1"/>
</dbReference>
<keyword evidence="6" id="KW-1133">Transmembrane helix</keyword>
<dbReference type="InterPro" id="IPR002225">
    <property type="entry name" value="3Beta_OHSteriod_DH/Estase"/>
</dbReference>
<keyword evidence="7 10" id="KW-0560">Oxidoreductase</keyword>
<evidence type="ECO:0000259" key="11">
    <source>
        <dbReference type="Pfam" id="PF01073"/>
    </source>
</evidence>
<evidence type="ECO:0000313" key="13">
    <source>
        <dbReference type="RefSeq" id="XP_033796774.1"/>
    </source>
</evidence>
<dbReference type="AlphaFoldDB" id="A0A6P8QJ31"/>
<gene>
    <name evidence="13" type="primary">HSD3B1</name>
</gene>
<organism evidence="12 13">
    <name type="scientific">Geotrypetes seraphini</name>
    <name type="common">Gaboon caecilian</name>
    <name type="synonym">Caecilia seraphini</name>
    <dbReference type="NCBI Taxonomy" id="260995"/>
    <lineage>
        <taxon>Eukaryota</taxon>
        <taxon>Metazoa</taxon>
        <taxon>Chordata</taxon>
        <taxon>Craniata</taxon>
        <taxon>Vertebrata</taxon>
        <taxon>Euteleostomi</taxon>
        <taxon>Amphibia</taxon>
        <taxon>Gymnophiona</taxon>
        <taxon>Geotrypetes</taxon>
    </lineage>
</organism>
<comment type="subcellular location">
    <subcellularLocation>
        <location evidence="2">Endoplasmic reticulum membrane</location>
        <topology evidence="2">Single-pass membrane protein</topology>
    </subcellularLocation>
    <subcellularLocation>
        <location evidence="1">Mitochondrion membrane</location>
        <topology evidence="1">Single-pass membrane protein</topology>
    </subcellularLocation>
</comment>
<feature type="domain" description="3-beta hydroxysteroid dehydrogenase/isomerase" evidence="11">
    <location>
        <begin position="11"/>
        <end position="293"/>
    </location>
</feature>
<dbReference type="FunCoup" id="A0A6P8QJ31">
    <property type="interactions" value="80"/>
</dbReference>
<evidence type="ECO:0000256" key="3">
    <source>
        <dbReference type="ARBA" id="ARBA00009219"/>
    </source>
</evidence>
<evidence type="ECO:0000256" key="6">
    <source>
        <dbReference type="ARBA" id="ARBA00022989"/>
    </source>
</evidence>
<evidence type="ECO:0000256" key="2">
    <source>
        <dbReference type="ARBA" id="ARBA00004389"/>
    </source>
</evidence>
<evidence type="ECO:0000256" key="1">
    <source>
        <dbReference type="ARBA" id="ARBA00004304"/>
    </source>
</evidence>
<dbReference type="CTD" id="3283"/>
<dbReference type="GeneID" id="117358938"/>
<dbReference type="Gene3D" id="3.40.50.720">
    <property type="entry name" value="NAD(P)-binding Rossmann-like Domain"/>
    <property type="match status" value="1"/>
</dbReference>
<dbReference type="InParanoid" id="A0A6P8QJ31"/>
<dbReference type="KEGG" id="gsh:117358938"/>
<keyword evidence="8" id="KW-0496">Mitochondrion</keyword>
<evidence type="ECO:0000256" key="8">
    <source>
        <dbReference type="ARBA" id="ARBA00023128"/>
    </source>
</evidence>
<evidence type="ECO:0000313" key="12">
    <source>
        <dbReference type="Proteomes" id="UP000515159"/>
    </source>
</evidence>
<keyword evidence="4" id="KW-0812">Transmembrane</keyword>
<dbReference type="Pfam" id="PF01073">
    <property type="entry name" value="3Beta_HSD"/>
    <property type="match status" value="1"/>
</dbReference>
<dbReference type="GO" id="GO:0005789">
    <property type="term" value="C:endoplasmic reticulum membrane"/>
    <property type="evidence" value="ECO:0007669"/>
    <property type="project" value="UniProtKB-SubCell"/>
</dbReference>
<dbReference type="RefSeq" id="XP_033796774.1">
    <property type="nucleotide sequence ID" value="XM_033940883.1"/>
</dbReference>
<dbReference type="OrthoDB" id="1925334at2759"/>
<dbReference type="InterPro" id="IPR036291">
    <property type="entry name" value="NAD(P)-bd_dom_sf"/>
</dbReference>
<dbReference type="InterPro" id="IPR050177">
    <property type="entry name" value="Lipid_A_modif_metabolic_enz"/>
</dbReference>
<proteinExistence type="inferred from homology"/>
<evidence type="ECO:0000256" key="4">
    <source>
        <dbReference type="ARBA" id="ARBA00022692"/>
    </source>
</evidence>
<name>A0A6P8QJ31_GEOSA</name>